<keyword evidence="5" id="KW-1185">Reference proteome</keyword>
<dbReference type="Proteomes" id="UP001176478">
    <property type="component" value="Unassembled WGS sequence"/>
</dbReference>
<reference evidence="3" key="2">
    <citation type="submission" date="2023-07" db="EMBL/GenBank/DDBJ databases">
        <authorList>
            <person name="Yang W."/>
            <person name="Chen J."/>
            <person name="Ji P."/>
            <person name="Hu F."/>
        </authorList>
    </citation>
    <scope>NUCLEOTIDE SEQUENCE</scope>
    <source>
        <strain evidence="3">CRE-138-0111</strain>
    </source>
</reference>
<feature type="region of interest" description="Disordered" evidence="1">
    <location>
        <begin position="71"/>
        <end position="100"/>
    </location>
</feature>
<comment type="caution">
    <text evidence="2">The sequence shown here is derived from an EMBL/GenBank/DDBJ whole genome shotgun (WGS) entry which is preliminary data.</text>
</comment>
<dbReference type="AlphaFoldDB" id="A0AA42FKY8"/>
<accession>A0AA42FKY8</accession>
<dbReference type="EMBL" id="JAUQTG010000001">
    <property type="protein sequence ID" value="MDO7855223.1"/>
    <property type="molecule type" value="Genomic_DNA"/>
</dbReference>
<reference evidence="2" key="1">
    <citation type="submission" date="2023-03" db="EMBL/GenBank/DDBJ databases">
        <title>a new species belonging to Providencia genus.</title>
        <authorList>
            <person name="Yang W."/>
            <person name="Hu F."/>
            <person name="Shen S."/>
            <person name="Ding L."/>
            <person name="Yin D."/>
        </authorList>
    </citation>
    <scope>NUCLEOTIDE SEQUENCE</scope>
    <source>
        <strain evidence="2">CRE-3FA-0001</strain>
    </source>
</reference>
<dbReference type="EMBL" id="JARRYG010000001">
    <property type="protein sequence ID" value="MDG4694905.1"/>
    <property type="molecule type" value="Genomic_DNA"/>
</dbReference>
<sequence>MGISNESLANYLSWLDQQARLNGVRREGSSLNFSVDPAVQQRLEKAKMENSPFLKQINSFGVTDQEGQKVFGSVNGPIAGTNDSTTERRQPEQVNEENSDDYRCDKTNWDTFIPYSWLDAWAGHPEFQPMISQLIAQQEANDRLMIGFNGVKRVKKSNKAENPLLQDVNIGWLQKIRNAAPQRVMKDVTLTSRDESGKIIAKGMYANVDAMVFDAVNSLLDPWHRRAQGLVAITGYQLYTDKNFKIMNQHSEQNPNMEMLAGNELLKLSSMGNLPTLQVPFFPDGATLITTFKNLSVYWQKGKYRRVIKDEPEYNRVATYSSGNEGYVIEDYGLSCLIEGINYAESKEI</sequence>
<evidence type="ECO:0000313" key="4">
    <source>
        <dbReference type="Proteomes" id="UP001156701"/>
    </source>
</evidence>
<name>A0AA42FKY8_9GAMM</name>
<evidence type="ECO:0000313" key="3">
    <source>
        <dbReference type="EMBL" id="MDO7855223.1"/>
    </source>
</evidence>
<reference evidence="3" key="3">
    <citation type="journal article" date="2024" name="Int. J. Antimicrob. Agents">
        <title>Identification of a novel Providencia species showing multi-drug-resistant in three patients with hospital-acquired infection.</title>
        <authorList>
            <person name="Yang W."/>
            <person name="Chen J."/>
            <person name="Yang F."/>
            <person name="Ji P."/>
            <person name="Shen S."/>
            <person name="Yin D."/>
            <person name="Hu F."/>
        </authorList>
    </citation>
    <scope>NUCLEOTIDE SEQUENCE</scope>
    <source>
        <strain evidence="3">CRE-138-0111</strain>
    </source>
</reference>
<proteinExistence type="predicted"/>
<dbReference type="Pfam" id="PF05125">
    <property type="entry name" value="Phage_cap_P2"/>
    <property type="match status" value="1"/>
</dbReference>
<organism evidence="2 4">
    <name type="scientific">Providencia huashanensis</name>
    <dbReference type="NCBI Taxonomy" id="3037798"/>
    <lineage>
        <taxon>Bacteria</taxon>
        <taxon>Pseudomonadati</taxon>
        <taxon>Pseudomonadota</taxon>
        <taxon>Gammaproteobacteria</taxon>
        <taxon>Enterobacterales</taxon>
        <taxon>Morganellaceae</taxon>
        <taxon>Providencia</taxon>
    </lineage>
</organism>
<gene>
    <name evidence="2" type="ORF">P7V44_01470</name>
    <name evidence="3" type="ORF">Q5E86_02295</name>
</gene>
<dbReference type="Proteomes" id="UP001156701">
    <property type="component" value="Unassembled WGS sequence"/>
</dbReference>
<dbReference type="NCBIfam" id="TIGR01551">
    <property type="entry name" value="major_capsid_P2"/>
    <property type="match status" value="1"/>
</dbReference>
<evidence type="ECO:0000313" key="2">
    <source>
        <dbReference type="EMBL" id="MDG4694905.1"/>
    </source>
</evidence>
<protein>
    <submittedName>
        <fullName evidence="2">Phage major capsid protein, P2 family</fullName>
    </submittedName>
</protein>
<evidence type="ECO:0000256" key="1">
    <source>
        <dbReference type="SAM" id="MobiDB-lite"/>
    </source>
</evidence>
<dbReference type="RefSeq" id="WP_141173620.1">
    <property type="nucleotide sequence ID" value="NZ_JARRYG010000001.1"/>
</dbReference>
<dbReference type="InterPro" id="IPR006441">
    <property type="entry name" value="Phage_P2_GpN"/>
</dbReference>
<evidence type="ECO:0000313" key="5">
    <source>
        <dbReference type="Proteomes" id="UP001176478"/>
    </source>
</evidence>
<dbReference type="GeneID" id="88353733"/>